<name>A0A918QU89_9ACTN</name>
<reference evidence="2" key="2">
    <citation type="submission" date="2020-09" db="EMBL/GenBank/DDBJ databases">
        <authorList>
            <person name="Sun Q."/>
            <person name="Ohkuma M."/>
        </authorList>
    </citation>
    <scope>NUCLEOTIDE SEQUENCE</scope>
    <source>
        <strain evidence="2">JCM 4834</strain>
    </source>
</reference>
<reference evidence="2" key="1">
    <citation type="journal article" date="2014" name="Int. J. Syst. Evol. Microbiol.">
        <title>Complete genome sequence of Corynebacterium casei LMG S-19264T (=DSM 44701T), isolated from a smear-ripened cheese.</title>
        <authorList>
            <consortium name="US DOE Joint Genome Institute (JGI-PGF)"/>
            <person name="Walter F."/>
            <person name="Albersmeier A."/>
            <person name="Kalinowski J."/>
            <person name="Ruckert C."/>
        </authorList>
    </citation>
    <scope>NUCLEOTIDE SEQUENCE</scope>
    <source>
        <strain evidence="2">JCM 4834</strain>
    </source>
</reference>
<feature type="compositionally biased region" description="Basic and acidic residues" evidence="1">
    <location>
        <begin position="39"/>
        <end position="48"/>
    </location>
</feature>
<dbReference type="SUPFAM" id="SSF47413">
    <property type="entry name" value="lambda repressor-like DNA-binding domains"/>
    <property type="match status" value="1"/>
</dbReference>
<evidence type="ECO:0000313" key="2">
    <source>
        <dbReference type="EMBL" id="GGZ70508.1"/>
    </source>
</evidence>
<feature type="region of interest" description="Disordered" evidence="1">
    <location>
        <begin position="1"/>
        <end position="54"/>
    </location>
</feature>
<comment type="caution">
    <text evidence="2">The sequence shown here is derived from an EMBL/GenBank/DDBJ whole genome shotgun (WGS) entry which is preliminary data.</text>
</comment>
<dbReference type="SUPFAM" id="SSF88659">
    <property type="entry name" value="Sigma3 and sigma4 domains of RNA polymerase sigma factors"/>
    <property type="match status" value="1"/>
</dbReference>
<dbReference type="Gene3D" id="1.10.10.10">
    <property type="entry name" value="Winged helix-like DNA-binding domain superfamily/Winged helix DNA-binding domain"/>
    <property type="match status" value="1"/>
</dbReference>
<organism evidence="2 3">
    <name type="scientific">Streptomyces subrutilus</name>
    <dbReference type="NCBI Taxonomy" id="36818"/>
    <lineage>
        <taxon>Bacteria</taxon>
        <taxon>Bacillati</taxon>
        <taxon>Actinomycetota</taxon>
        <taxon>Actinomycetes</taxon>
        <taxon>Kitasatosporales</taxon>
        <taxon>Streptomycetaceae</taxon>
        <taxon>Streptomyces</taxon>
    </lineage>
</organism>
<dbReference type="InterPro" id="IPR036388">
    <property type="entry name" value="WH-like_DNA-bd_sf"/>
</dbReference>
<dbReference type="GO" id="GO:0003677">
    <property type="term" value="F:DNA binding"/>
    <property type="evidence" value="ECO:0007669"/>
    <property type="project" value="InterPro"/>
</dbReference>
<accession>A0A918QU89</accession>
<evidence type="ECO:0000313" key="3">
    <source>
        <dbReference type="Proteomes" id="UP000634660"/>
    </source>
</evidence>
<dbReference type="AlphaFoldDB" id="A0A918QU89"/>
<gene>
    <name evidence="2" type="ORF">GCM10010371_33050</name>
</gene>
<proteinExistence type="predicted"/>
<dbReference type="InterPro" id="IPR010982">
    <property type="entry name" value="Lambda_DNA-bd_dom_sf"/>
</dbReference>
<sequence length="324" mass="35659">MTPLDVPQPEDDPPGLPGAEPEQAVLPPPVPVRPGGGEPARRGRKADPVSEQAGPCHQAWLGPLRGGVSAAGYTLDQLASLTGFSKTRLSTLLRGAENYPGWEITYSVVHVLGLPAWPLRRLWTAGAREADKNQTWIAKHIGEVPFLKPEQPPLAYEVLTATMREPYTDYAGALLQSERAGWIVAETFDLLWFGWDAALRSPDVRRHAWLLLRDRVLRRAHRHRDGRPDLRPAAFHTVAQSLIEDPEARFAEISALAGFFDLLGQLPLDQLDIVVLRYLCGLGTAALPEVVGLPPARVRTLDHHARGALEHLHPRHDDPGVITP</sequence>
<evidence type="ECO:0000256" key="1">
    <source>
        <dbReference type="SAM" id="MobiDB-lite"/>
    </source>
</evidence>
<dbReference type="Proteomes" id="UP000634660">
    <property type="component" value="Unassembled WGS sequence"/>
</dbReference>
<protein>
    <submittedName>
        <fullName evidence="2">Uncharacterized protein</fullName>
    </submittedName>
</protein>
<dbReference type="InterPro" id="IPR013324">
    <property type="entry name" value="RNA_pol_sigma_r3/r4-like"/>
</dbReference>
<dbReference type="RefSeq" id="WP_229886453.1">
    <property type="nucleotide sequence ID" value="NZ_BMVX01000011.1"/>
</dbReference>
<dbReference type="EMBL" id="BMVX01000011">
    <property type="protein sequence ID" value="GGZ70508.1"/>
    <property type="molecule type" value="Genomic_DNA"/>
</dbReference>